<evidence type="ECO:0000256" key="3">
    <source>
        <dbReference type="ARBA" id="ARBA00023163"/>
    </source>
</evidence>
<name>A0A3B0UH19_9ZZZZ</name>
<dbReference type="Pfam" id="PF12833">
    <property type="entry name" value="HTH_18"/>
    <property type="match status" value="1"/>
</dbReference>
<evidence type="ECO:0000259" key="4">
    <source>
        <dbReference type="PROSITE" id="PS01124"/>
    </source>
</evidence>
<proteinExistence type="predicted"/>
<dbReference type="InterPro" id="IPR009057">
    <property type="entry name" value="Homeodomain-like_sf"/>
</dbReference>
<dbReference type="GO" id="GO:0043565">
    <property type="term" value="F:sequence-specific DNA binding"/>
    <property type="evidence" value="ECO:0007669"/>
    <property type="project" value="InterPro"/>
</dbReference>
<dbReference type="EMBL" id="UOEQ01000225">
    <property type="protein sequence ID" value="VAW19584.1"/>
    <property type="molecule type" value="Genomic_DNA"/>
</dbReference>
<evidence type="ECO:0000256" key="2">
    <source>
        <dbReference type="ARBA" id="ARBA00023125"/>
    </source>
</evidence>
<dbReference type="SMART" id="SM00342">
    <property type="entry name" value="HTH_ARAC"/>
    <property type="match status" value="1"/>
</dbReference>
<dbReference type="Gene3D" id="1.10.10.60">
    <property type="entry name" value="Homeodomain-like"/>
    <property type="match status" value="1"/>
</dbReference>
<protein>
    <recommendedName>
        <fullName evidence="4">HTH araC/xylS-type domain-containing protein</fullName>
    </recommendedName>
</protein>
<dbReference type="SUPFAM" id="SSF46689">
    <property type="entry name" value="Homeodomain-like"/>
    <property type="match status" value="1"/>
</dbReference>
<accession>A0A3B0UH19</accession>
<dbReference type="GO" id="GO:0003700">
    <property type="term" value="F:DNA-binding transcription factor activity"/>
    <property type="evidence" value="ECO:0007669"/>
    <property type="project" value="InterPro"/>
</dbReference>
<gene>
    <name evidence="5" type="ORF">MNBD_ALPHA11-2252</name>
</gene>
<keyword evidence="2" id="KW-0238">DNA-binding</keyword>
<reference evidence="5" key="1">
    <citation type="submission" date="2018-06" db="EMBL/GenBank/DDBJ databases">
        <authorList>
            <person name="Zhirakovskaya E."/>
        </authorList>
    </citation>
    <scope>NUCLEOTIDE SEQUENCE</scope>
</reference>
<organism evidence="5">
    <name type="scientific">hydrothermal vent metagenome</name>
    <dbReference type="NCBI Taxonomy" id="652676"/>
    <lineage>
        <taxon>unclassified sequences</taxon>
        <taxon>metagenomes</taxon>
        <taxon>ecological metagenomes</taxon>
    </lineage>
</organism>
<dbReference type="InterPro" id="IPR018060">
    <property type="entry name" value="HTH_AraC"/>
</dbReference>
<dbReference type="InterPro" id="IPR050204">
    <property type="entry name" value="AraC_XylS_family_regulators"/>
</dbReference>
<dbReference type="PANTHER" id="PTHR46796">
    <property type="entry name" value="HTH-TYPE TRANSCRIPTIONAL ACTIVATOR RHAS-RELATED"/>
    <property type="match status" value="1"/>
</dbReference>
<feature type="domain" description="HTH araC/xylS-type" evidence="4">
    <location>
        <begin position="116"/>
        <end position="200"/>
    </location>
</feature>
<evidence type="ECO:0000256" key="1">
    <source>
        <dbReference type="ARBA" id="ARBA00023015"/>
    </source>
</evidence>
<dbReference type="AlphaFoldDB" id="A0A3B0UH19"/>
<dbReference type="PROSITE" id="PS01124">
    <property type="entry name" value="HTH_ARAC_FAMILY_2"/>
    <property type="match status" value="1"/>
</dbReference>
<evidence type="ECO:0000313" key="5">
    <source>
        <dbReference type="EMBL" id="VAW19584.1"/>
    </source>
</evidence>
<keyword evidence="3" id="KW-0804">Transcription</keyword>
<keyword evidence="1" id="KW-0805">Transcription regulation</keyword>
<sequence>MNDMVLQQWHFQATEATCSVVIPDGCRDLLFWAQVGERPRWQITSLDDVAYEVRSAGGDFIMGYRLKPGTLIDEVGLLSAVKKYEAGHVFIAGAIENYCSNSQITKQAILCLGAGSFDVNMAAKDLGMSVRSLQRLMQKTTGKSPGFWAGLARVRKAARELANGGNLAQTAVDFGYADQSHMSRDVQHWLGVSPGKIRHETQIIQQLQQAGFN</sequence>